<feature type="compositionally biased region" description="Acidic residues" evidence="1">
    <location>
        <begin position="222"/>
        <end position="304"/>
    </location>
</feature>
<feature type="region of interest" description="Disordered" evidence="1">
    <location>
        <begin position="143"/>
        <end position="170"/>
    </location>
</feature>
<evidence type="ECO:0000256" key="1">
    <source>
        <dbReference type="SAM" id="MobiDB-lite"/>
    </source>
</evidence>
<comment type="caution">
    <text evidence="3">The sequence shown here is derived from an EMBL/GenBank/DDBJ whole genome shotgun (WGS) entry which is preliminary data.</text>
</comment>
<organism evidence="3 4">
    <name type="scientific">Trichonephila clavata</name>
    <name type="common">Joro spider</name>
    <name type="synonym">Nephila clavata</name>
    <dbReference type="NCBI Taxonomy" id="2740835"/>
    <lineage>
        <taxon>Eukaryota</taxon>
        <taxon>Metazoa</taxon>
        <taxon>Ecdysozoa</taxon>
        <taxon>Arthropoda</taxon>
        <taxon>Chelicerata</taxon>
        <taxon>Arachnida</taxon>
        <taxon>Araneae</taxon>
        <taxon>Araneomorphae</taxon>
        <taxon>Entelegynae</taxon>
        <taxon>Araneoidea</taxon>
        <taxon>Nephilidae</taxon>
        <taxon>Trichonephila</taxon>
    </lineage>
</organism>
<feature type="signal peptide" evidence="2">
    <location>
        <begin position="1"/>
        <end position="21"/>
    </location>
</feature>
<feature type="compositionally biased region" description="Basic and acidic residues" evidence="1">
    <location>
        <begin position="147"/>
        <end position="156"/>
    </location>
</feature>
<feature type="region of interest" description="Disordered" evidence="1">
    <location>
        <begin position="40"/>
        <end position="62"/>
    </location>
</feature>
<name>A0A8X6FMH5_TRICU</name>
<dbReference type="EMBL" id="BMAO01002727">
    <property type="protein sequence ID" value="GFQ82814.1"/>
    <property type="molecule type" value="Genomic_DNA"/>
</dbReference>
<feature type="region of interest" description="Disordered" evidence="1">
    <location>
        <begin position="209"/>
        <end position="312"/>
    </location>
</feature>
<evidence type="ECO:0000313" key="3">
    <source>
        <dbReference type="EMBL" id="GFQ82814.1"/>
    </source>
</evidence>
<reference evidence="3" key="1">
    <citation type="submission" date="2020-07" db="EMBL/GenBank/DDBJ databases">
        <title>Multicomponent nature underlies the extraordinary mechanical properties of spider dragline silk.</title>
        <authorList>
            <person name="Kono N."/>
            <person name="Nakamura H."/>
            <person name="Mori M."/>
            <person name="Yoshida Y."/>
            <person name="Ohtoshi R."/>
            <person name="Malay A.D."/>
            <person name="Moran D.A.P."/>
            <person name="Tomita M."/>
            <person name="Numata K."/>
            <person name="Arakawa K."/>
        </authorList>
    </citation>
    <scope>NUCLEOTIDE SEQUENCE</scope>
</reference>
<evidence type="ECO:0000256" key="2">
    <source>
        <dbReference type="SAM" id="SignalP"/>
    </source>
</evidence>
<dbReference type="AlphaFoldDB" id="A0A8X6FMH5"/>
<accession>A0A8X6FMH5</accession>
<sequence>MKMNKVSILLFLFYGINLTSGATLRKVELSNEAADVTGVELNEDSENKPKSHTSDELNHENADLESYTSKLIPIGEKSPHNTSKTFFSSSQFFRIPRKMWSDTRYKDWNGLQTKRVRNLKSHFDFPSSSSRTTMKYRNHYKNVMHSRPSDDRKKYLNSETDQIKSPSLNTSSVFSNHSNFPLIKRNGRIYGLNYEDYWYDLTKFKEEEPEEYWELPNTNKDDLEDYSYDADYSDDAEGDGDDYSDDAEGDGDDYSDDAEGDGDDYSDDAEGDGDDYSDDAEGDGDDYSDDAEGDGDDYSDDAEGDGMIIRMM</sequence>
<protein>
    <submittedName>
        <fullName evidence="3">Uncharacterized protein</fullName>
    </submittedName>
</protein>
<proteinExistence type="predicted"/>
<evidence type="ECO:0000313" key="4">
    <source>
        <dbReference type="Proteomes" id="UP000887116"/>
    </source>
</evidence>
<gene>
    <name evidence="3" type="ORF">TNCT_494051</name>
</gene>
<dbReference type="Proteomes" id="UP000887116">
    <property type="component" value="Unassembled WGS sequence"/>
</dbReference>
<keyword evidence="4" id="KW-1185">Reference proteome</keyword>
<feature type="chain" id="PRO_5036492408" evidence="2">
    <location>
        <begin position="22"/>
        <end position="312"/>
    </location>
</feature>
<feature type="compositionally biased region" description="Polar residues" evidence="1">
    <location>
        <begin position="157"/>
        <end position="170"/>
    </location>
</feature>
<keyword evidence="2" id="KW-0732">Signal</keyword>
<feature type="compositionally biased region" description="Basic and acidic residues" evidence="1">
    <location>
        <begin position="45"/>
        <end position="62"/>
    </location>
</feature>